<dbReference type="InterPro" id="IPR001623">
    <property type="entry name" value="DnaJ_domain"/>
</dbReference>
<comment type="caution">
    <text evidence="4">The sequence shown here is derived from an EMBL/GenBank/DDBJ whole genome shotgun (WGS) entry which is preliminary data.</text>
</comment>
<dbReference type="SUPFAM" id="SSF46565">
    <property type="entry name" value="Chaperone J-domain"/>
    <property type="match status" value="1"/>
</dbReference>
<dbReference type="PROSITE" id="PS50076">
    <property type="entry name" value="DNAJ_2"/>
    <property type="match status" value="1"/>
</dbReference>
<dbReference type="CDD" id="cd06257">
    <property type="entry name" value="DnaJ"/>
    <property type="match status" value="1"/>
</dbReference>
<feature type="domain" description="J" evidence="3">
    <location>
        <begin position="393"/>
        <end position="461"/>
    </location>
</feature>
<dbReference type="EMBL" id="JBCLYO010000003">
    <property type="protein sequence ID" value="KAL0091886.1"/>
    <property type="molecule type" value="Genomic_DNA"/>
</dbReference>
<reference evidence="4 5" key="1">
    <citation type="submission" date="2024-04" db="EMBL/GenBank/DDBJ databases">
        <title>Symmetric and asymmetric DNA N6-adenine methylation regulates different biological responses in Mucorales.</title>
        <authorList>
            <consortium name="Lawrence Berkeley National Laboratory"/>
            <person name="Lax C."/>
            <person name="Mondo S.J."/>
            <person name="Osorio-Concepcion M."/>
            <person name="Muszewska A."/>
            <person name="Corrochano-Luque M."/>
            <person name="Gutierrez G."/>
            <person name="Riley R."/>
            <person name="Lipzen A."/>
            <person name="Guo J."/>
            <person name="Hundley H."/>
            <person name="Amirebrahimi M."/>
            <person name="Ng V."/>
            <person name="Lorenzo-Gutierrez D."/>
            <person name="Binder U."/>
            <person name="Yang J."/>
            <person name="Song Y."/>
            <person name="Canovas D."/>
            <person name="Navarro E."/>
            <person name="Freitag M."/>
            <person name="Gabaldon T."/>
            <person name="Grigoriev I.V."/>
            <person name="Corrochano L.M."/>
            <person name="Nicolas F.E."/>
            <person name="Garre V."/>
        </authorList>
    </citation>
    <scope>NUCLEOTIDE SEQUENCE [LARGE SCALE GENOMIC DNA]</scope>
    <source>
        <strain evidence="4 5">L51</strain>
    </source>
</reference>
<dbReference type="SMART" id="SM00271">
    <property type="entry name" value="DnaJ"/>
    <property type="match status" value="1"/>
</dbReference>
<feature type="transmembrane region" description="Helical" evidence="2">
    <location>
        <begin position="307"/>
        <end position="330"/>
    </location>
</feature>
<protein>
    <recommendedName>
        <fullName evidence="3">J domain-containing protein</fullName>
    </recommendedName>
</protein>
<dbReference type="PANTHER" id="PTHR24074">
    <property type="entry name" value="CO-CHAPERONE PROTEIN DJLA"/>
    <property type="match status" value="1"/>
</dbReference>
<keyword evidence="2" id="KW-0812">Transmembrane</keyword>
<feature type="transmembrane region" description="Helical" evidence="2">
    <location>
        <begin position="280"/>
        <end position="301"/>
    </location>
</feature>
<organism evidence="4 5">
    <name type="scientific">Phycomyces blakesleeanus</name>
    <dbReference type="NCBI Taxonomy" id="4837"/>
    <lineage>
        <taxon>Eukaryota</taxon>
        <taxon>Fungi</taxon>
        <taxon>Fungi incertae sedis</taxon>
        <taxon>Mucoromycota</taxon>
        <taxon>Mucoromycotina</taxon>
        <taxon>Mucoromycetes</taxon>
        <taxon>Mucorales</taxon>
        <taxon>Phycomycetaceae</taxon>
        <taxon>Phycomyces</taxon>
    </lineage>
</organism>
<name>A0ABR3B7D0_PHYBL</name>
<evidence type="ECO:0000256" key="1">
    <source>
        <dbReference type="SAM" id="MobiDB-lite"/>
    </source>
</evidence>
<evidence type="ECO:0000313" key="4">
    <source>
        <dbReference type="EMBL" id="KAL0091886.1"/>
    </source>
</evidence>
<dbReference type="Gene3D" id="1.10.287.110">
    <property type="entry name" value="DnaJ domain"/>
    <property type="match status" value="1"/>
</dbReference>
<dbReference type="PROSITE" id="PS00636">
    <property type="entry name" value="DNAJ_1"/>
    <property type="match status" value="1"/>
</dbReference>
<proteinExistence type="predicted"/>
<dbReference type="Pfam" id="PF00226">
    <property type="entry name" value="DnaJ"/>
    <property type="match status" value="1"/>
</dbReference>
<dbReference type="InterPro" id="IPR036869">
    <property type="entry name" value="J_dom_sf"/>
</dbReference>
<feature type="region of interest" description="Disordered" evidence="1">
    <location>
        <begin position="418"/>
        <end position="463"/>
    </location>
</feature>
<sequence>MMFLIKPRQKHIYLIQFARYSSKQGPAADKLKAIPFTQHIKAAEKTFEDYHGHSFFSLRVSRAGPPKEVFLPFWVVSADVRSEIVQAQVGRSVLRSYYNPQTKTHESRWEVDWAWVPNRHGFQRSYVPQAHPGLQVYASHKYRRGFVNPIRNGQALSQAVKFSPDLLDRPRFRDGDDPNAPTVRSVQAYKLYPATALRFAKEYIQTKEEEYADQFLRETYGGDQTRLLDVRVTLSNIKVSPVYYPAYIYTIRYLGRDLRTFINGCDLSVGGLRVYNWERVALVTSIGFGSIMAMTGGIGWGGVNGSFWLGVVLPTLATSLLTLYFPILSLRFRDTIRLREIRGQENDPKQWDDDWIGSYDAFEQQRRYRAWKSESSHESTGSWSRGASKDPKGYYEALGLSPSATTADIQGAFRGLAMKNHPDRFSNPEEKKKANDKFQKISAAYSVLRDPKKRRQYDTTGQA</sequence>
<feature type="compositionally biased region" description="Basic and acidic residues" evidence="1">
    <location>
        <begin position="420"/>
        <end position="439"/>
    </location>
</feature>
<dbReference type="PRINTS" id="PR00625">
    <property type="entry name" value="JDOMAIN"/>
</dbReference>
<dbReference type="InterPro" id="IPR018253">
    <property type="entry name" value="DnaJ_domain_CS"/>
</dbReference>
<accession>A0ABR3B7D0</accession>
<keyword evidence="2" id="KW-0472">Membrane</keyword>
<evidence type="ECO:0000313" key="5">
    <source>
        <dbReference type="Proteomes" id="UP001448207"/>
    </source>
</evidence>
<evidence type="ECO:0000259" key="3">
    <source>
        <dbReference type="PROSITE" id="PS50076"/>
    </source>
</evidence>
<dbReference type="Proteomes" id="UP001448207">
    <property type="component" value="Unassembled WGS sequence"/>
</dbReference>
<evidence type="ECO:0000256" key="2">
    <source>
        <dbReference type="SAM" id="Phobius"/>
    </source>
</evidence>
<keyword evidence="5" id="KW-1185">Reference proteome</keyword>
<dbReference type="InterPro" id="IPR050817">
    <property type="entry name" value="DjlA_DnaK_co-chaperone"/>
</dbReference>
<keyword evidence="2" id="KW-1133">Transmembrane helix</keyword>
<gene>
    <name evidence="4" type="ORF">J3Q64DRAFT_1725741</name>
</gene>